<protein>
    <submittedName>
        <fullName evidence="1">Uncharacterized protein</fullName>
    </submittedName>
</protein>
<dbReference type="EMBL" id="JABFAF010000010">
    <property type="protein sequence ID" value="MBA0868365.1"/>
    <property type="molecule type" value="Genomic_DNA"/>
</dbReference>
<evidence type="ECO:0000313" key="2">
    <source>
        <dbReference type="Proteomes" id="UP000593576"/>
    </source>
</evidence>
<accession>A0A7J9MB79</accession>
<comment type="caution">
    <text evidence="1">The sequence shown here is derived from an EMBL/GenBank/DDBJ whole genome shotgun (WGS) entry which is preliminary data.</text>
</comment>
<proteinExistence type="predicted"/>
<reference evidence="1 2" key="1">
    <citation type="journal article" date="2019" name="Genome Biol. Evol.">
        <title>Insights into the evolution of the New World diploid cottons (Gossypium, subgenus Houzingenia) based on genome sequencing.</title>
        <authorList>
            <person name="Grover C.E."/>
            <person name="Arick M.A. 2nd"/>
            <person name="Thrash A."/>
            <person name="Conover J.L."/>
            <person name="Sanders W.S."/>
            <person name="Peterson D.G."/>
            <person name="Frelichowski J.E."/>
            <person name="Scheffler J.A."/>
            <person name="Scheffler B.E."/>
            <person name="Wendel J.F."/>
        </authorList>
    </citation>
    <scope>NUCLEOTIDE SEQUENCE [LARGE SCALE GENOMIC DNA]</scope>
    <source>
        <strain evidence="1">1</strain>
        <tissue evidence="1">Leaf</tissue>
    </source>
</reference>
<keyword evidence="2" id="KW-1185">Reference proteome</keyword>
<gene>
    <name evidence="1" type="ORF">Goshw_012333</name>
</gene>
<name>A0A7J9MB79_GOSSC</name>
<dbReference type="OrthoDB" id="994215at2759"/>
<dbReference type="AlphaFoldDB" id="A0A7J9MB79"/>
<dbReference type="Proteomes" id="UP000593576">
    <property type="component" value="Unassembled WGS sequence"/>
</dbReference>
<sequence length="164" mass="18478">MITEAEKLIADGPQQMNNLCLGGCGSKNYLSSYKFGKKVAEMLPEISDRKSTGVFEKVAENQPATSVVVRPVEQPIALESTIQKVWSCKWAKMLGSLASMAWGARWCLKIPMLERIKIGLVEILGFQMTRGRIKVLIRKLQISMGCCATRDLLYYWIIYGRGWI</sequence>
<evidence type="ECO:0000313" key="1">
    <source>
        <dbReference type="EMBL" id="MBA0868365.1"/>
    </source>
</evidence>
<organism evidence="1 2">
    <name type="scientific">Gossypium schwendimanii</name>
    <name type="common">Cotton</name>
    <dbReference type="NCBI Taxonomy" id="34291"/>
    <lineage>
        <taxon>Eukaryota</taxon>
        <taxon>Viridiplantae</taxon>
        <taxon>Streptophyta</taxon>
        <taxon>Embryophyta</taxon>
        <taxon>Tracheophyta</taxon>
        <taxon>Spermatophyta</taxon>
        <taxon>Magnoliopsida</taxon>
        <taxon>eudicotyledons</taxon>
        <taxon>Gunneridae</taxon>
        <taxon>Pentapetalae</taxon>
        <taxon>rosids</taxon>
        <taxon>malvids</taxon>
        <taxon>Malvales</taxon>
        <taxon>Malvaceae</taxon>
        <taxon>Malvoideae</taxon>
        <taxon>Gossypium</taxon>
    </lineage>
</organism>